<gene>
    <name evidence="2" type="ORF">P0Y50_01370</name>
</gene>
<feature type="chain" id="PRO_5042499752" evidence="1">
    <location>
        <begin position="24"/>
        <end position="142"/>
    </location>
</feature>
<accession>A0AAJ6BLE8</accession>
<evidence type="ECO:0000313" key="3">
    <source>
        <dbReference type="Proteomes" id="UP001213664"/>
    </source>
</evidence>
<dbReference type="AlphaFoldDB" id="A0AAJ6BLE8"/>
<organism evidence="2 3">
    <name type="scientific">Candidatus Brevundimonas colombiensis</name>
    <dbReference type="NCBI Taxonomy" id="3121376"/>
    <lineage>
        <taxon>Bacteria</taxon>
        <taxon>Pseudomonadati</taxon>
        <taxon>Pseudomonadota</taxon>
        <taxon>Alphaproteobacteria</taxon>
        <taxon>Caulobacterales</taxon>
        <taxon>Caulobacteraceae</taxon>
        <taxon>Brevundimonas</taxon>
    </lineage>
</organism>
<proteinExistence type="predicted"/>
<feature type="signal peptide" evidence="1">
    <location>
        <begin position="1"/>
        <end position="23"/>
    </location>
</feature>
<protein>
    <submittedName>
        <fullName evidence="2">Uncharacterized protein</fullName>
    </submittedName>
</protein>
<dbReference type="Proteomes" id="UP001213664">
    <property type="component" value="Chromosome"/>
</dbReference>
<reference evidence="2" key="1">
    <citation type="submission" date="2023-03" db="EMBL/GenBank/DDBJ databases">
        <title>Andean soil-derived lignocellulolytic bacterial consortium as a source of novel taxa and putative plastic-active enzymes.</title>
        <authorList>
            <person name="Diaz-Garcia L."/>
            <person name="Chuvochina M."/>
            <person name="Feuerriegel G."/>
            <person name="Bunk B."/>
            <person name="Sproer C."/>
            <person name="Streit W.R."/>
            <person name="Rodriguez L.M."/>
            <person name="Overmann J."/>
            <person name="Jimenez D.J."/>
        </authorList>
    </citation>
    <scope>NUCLEOTIDE SEQUENCE</scope>
    <source>
        <strain evidence="2">MAG 833</strain>
    </source>
</reference>
<sequence length="142" mass="15185">MIKQNWIGAAVLASSLLGSATLAQTAAPITGRDVIGDWTLRMTPVEGQARTVTFKSKDGGPFVQPLTITARSGDRLTCEVDNQPAQCRIRDGRLVVTSGSGGMRMIFTLTDRARQGFAGTVDLRVRLLPIGGPIGTVDMTRR</sequence>
<keyword evidence="1" id="KW-0732">Signal</keyword>
<evidence type="ECO:0000256" key="1">
    <source>
        <dbReference type="SAM" id="SignalP"/>
    </source>
</evidence>
<name>A0AAJ6BLE8_9CAUL</name>
<evidence type="ECO:0000313" key="2">
    <source>
        <dbReference type="EMBL" id="WEK40282.1"/>
    </source>
</evidence>
<dbReference type="EMBL" id="CP119326">
    <property type="protein sequence ID" value="WEK40282.1"/>
    <property type="molecule type" value="Genomic_DNA"/>
</dbReference>